<sequence length="157" mass="17515">MSYRCAAYAILGCKSRLLSLNMLSTHSSGLESTACLVDLRLRDPMDAHFQQLNGSALIPGITIIDAYLFVSMKIVHPCSPHTQRFIGPRLSQDDDDDEQSFIDIFRADLAPPVVHSVQNSNNFRNFNEFLAATKWGSENIDNSISSLDYCQSYCGVF</sequence>
<reference evidence="1 2" key="1">
    <citation type="submission" date="2021-02" db="EMBL/GenBank/DDBJ databases">
        <title>Variation within the Batrachochytrium salamandrivorans European outbreak.</title>
        <authorList>
            <person name="Kelly M."/>
            <person name="Pasmans F."/>
            <person name="Shea T.P."/>
            <person name="Munoz J.F."/>
            <person name="Carranza S."/>
            <person name="Cuomo C.A."/>
            <person name="Martel A."/>
        </authorList>
    </citation>
    <scope>NUCLEOTIDE SEQUENCE [LARGE SCALE GENOMIC DNA]</scope>
    <source>
        <strain evidence="1 2">AMFP18/2</strain>
    </source>
</reference>
<gene>
    <name evidence="1" type="ORF">BASA50_005464</name>
</gene>
<protein>
    <submittedName>
        <fullName evidence="1">Uncharacterized protein</fullName>
    </submittedName>
</protein>
<evidence type="ECO:0000313" key="1">
    <source>
        <dbReference type="EMBL" id="KAH6595991.1"/>
    </source>
</evidence>
<accession>A0ABQ8FD41</accession>
<dbReference type="EMBL" id="JAFCIX010000260">
    <property type="protein sequence ID" value="KAH6595991.1"/>
    <property type="molecule type" value="Genomic_DNA"/>
</dbReference>
<comment type="caution">
    <text evidence="1">The sequence shown here is derived from an EMBL/GenBank/DDBJ whole genome shotgun (WGS) entry which is preliminary data.</text>
</comment>
<organism evidence="1 2">
    <name type="scientific">Batrachochytrium salamandrivorans</name>
    <dbReference type="NCBI Taxonomy" id="1357716"/>
    <lineage>
        <taxon>Eukaryota</taxon>
        <taxon>Fungi</taxon>
        <taxon>Fungi incertae sedis</taxon>
        <taxon>Chytridiomycota</taxon>
        <taxon>Chytridiomycota incertae sedis</taxon>
        <taxon>Chytridiomycetes</taxon>
        <taxon>Rhizophydiales</taxon>
        <taxon>Rhizophydiales incertae sedis</taxon>
        <taxon>Batrachochytrium</taxon>
    </lineage>
</organism>
<proteinExistence type="predicted"/>
<dbReference type="Proteomes" id="UP001648503">
    <property type="component" value="Unassembled WGS sequence"/>
</dbReference>
<evidence type="ECO:0000313" key="2">
    <source>
        <dbReference type="Proteomes" id="UP001648503"/>
    </source>
</evidence>
<keyword evidence="2" id="KW-1185">Reference proteome</keyword>
<name>A0ABQ8FD41_9FUNG</name>